<sequence>MASRTCTAEALRSKSYRILFLISRSSIHLHADCQCRLSLLTVGLYRSRCTVGKTRCFPTFLGSFISSLSSPWTSLPVRTIVQYFSTSVLAPASDNKQFYRPHCLRTRFHRISRCKSGSTPEPAIGECEEQTYAAGS</sequence>
<organism evidence="1 2">
    <name type="scientific">Pluteus cervinus</name>
    <dbReference type="NCBI Taxonomy" id="181527"/>
    <lineage>
        <taxon>Eukaryota</taxon>
        <taxon>Fungi</taxon>
        <taxon>Dikarya</taxon>
        <taxon>Basidiomycota</taxon>
        <taxon>Agaricomycotina</taxon>
        <taxon>Agaricomycetes</taxon>
        <taxon>Agaricomycetidae</taxon>
        <taxon>Agaricales</taxon>
        <taxon>Pluteineae</taxon>
        <taxon>Pluteaceae</taxon>
        <taxon>Pluteus</taxon>
    </lineage>
</organism>
<reference evidence="1 2" key="1">
    <citation type="journal article" date="2019" name="Nat. Ecol. Evol.">
        <title>Megaphylogeny resolves global patterns of mushroom evolution.</title>
        <authorList>
            <person name="Varga T."/>
            <person name="Krizsan K."/>
            <person name="Foldi C."/>
            <person name="Dima B."/>
            <person name="Sanchez-Garcia M."/>
            <person name="Sanchez-Ramirez S."/>
            <person name="Szollosi G.J."/>
            <person name="Szarkandi J.G."/>
            <person name="Papp V."/>
            <person name="Albert L."/>
            <person name="Andreopoulos W."/>
            <person name="Angelini C."/>
            <person name="Antonin V."/>
            <person name="Barry K.W."/>
            <person name="Bougher N.L."/>
            <person name="Buchanan P."/>
            <person name="Buyck B."/>
            <person name="Bense V."/>
            <person name="Catcheside P."/>
            <person name="Chovatia M."/>
            <person name="Cooper J."/>
            <person name="Damon W."/>
            <person name="Desjardin D."/>
            <person name="Finy P."/>
            <person name="Geml J."/>
            <person name="Haridas S."/>
            <person name="Hughes K."/>
            <person name="Justo A."/>
            <person name="Karasinski D."/>
            <person name="Kautmanova I."/>
            <person name="Kiss B."/>
            <person name="Kocsube S."/>
            <person name="Kotiranta H."/>
            <person name="LaButti K.M."/>
            <person name="Lechner B.E."/>
            <person name="Liimatainen K."/>
            <person name="Lipzen A."/>
            <person name="Lukacs Z."/>
            <person name="Mihaltcheva S."/>
            <person name="Morgado L.N."/>
            <person name="Niskanen T."/>
            <person name="Noordeloos M.E."/>
            <person name="Ohm R.A."/>
            <person name="Ortiz-Santana B."/>
            <person name="Ovrebo C."/>
            <person name="Racz N."/>
            <person name="Riley R."/>
            <person name="Savchenko A."/>
            <person name="Shiryaev A."/>
            <person name="Soop K."/>
            <person name="Spirin V."/>
            <person name="Szebenyi C."/>
            <person name="Tomsovsky M."/>
            <person name="Tulloss R.E."/>
            <person name="Uehling J."/>
            <person name="Grigoriev I.V."/>
            <person name="Vagvolgyi C."/>
            <person name="Papp T."/>
            <person name="Martin F.M."/>
            <person name="Miettinen O."/>
            <person name="Hibbett D.S."/>
            <person name="Nagy L.G."/>
        </authorList>
    </citation>
    <scope>NUCLEOTIDE SEQUENCE [LARGE SCALE GENOMIC DNA]</scope>
    <source>
        <strain evidence="1 2">NL-1719</strain>
    </source>
</reference>
<gene>
    <name evidence="1" type="ORF">BDN72DRAFT_381530</name>
</gene>
<evidence type="ECO:0000313" key="2">
    <source>
        <dbReference type="Proteomes" id="UP000308600"/>
    </source>
</evidence>
<protein>
    <submittedName>
        <fullName evidence="1">Uncharacterized protein</fullName>
    </submittedName>
</protein>
<name>A0ACD3B2V7_9AGAR</name>
<evidence type="ECO:0000313" key="1">
    <source>
        <dbReference type="EMBL" id="TFK72140.1"/>
    </source>
</evidence>
<dbReference type="Proteomes" id="UP000308600">
    <property type="component" value="Unassembled WGS sequence"/>
</dbReference>
<proteinExistence type="predicted"/>
<accession>A0ACD3B2V7</accession>
<keyword evidence="2" id="KW-1185">Reference proteome</keyword>
<dbReference type="EMBL" id="ML208289">
    <property type="protein sequence ID" value="TFK72140.1"/>
    <property type="molecule type" value="Genomic_DNA"/>
</dbReference>